<proteinExistence type="inferred from homology"/>
<feature type="compositionally biased region" description="Low complexity" evidence="3">
    <location>
        <begin position="96"/>
        <end position="109"/>
    </location>
</feature>
<dbReference type="GO" id="GO:0009793">
    <property type="term" value="P:embryo development ending in seed dormancy"/>
    <property type="evidence" value="ECO:0007669"/>
    <property type="project" value="InterPro"/>
</dbReference>
<dbReference type="PANTHER" id="PTHR33493">
    <property type="entry name" value="LATE EMBRYOGENESIS ABUNDANT PROTEIN 6-RELATED"/>
    <property type="match status" value="1"/>
</dbReference>
<evidence type="ECO:0000313" key="4">
    <source>
        <dbReference type="EMBL" id="GFY90396.1"/>
    </source>
</evidence>
<protein>
    <submittedName>
        <fullName evidence="4">Uncharacterized protein</fullName>
    </submittedName>
</protein>
<dbReference type="EMBL" id="BJWL01000007">
    <property type="protein sequence ID" value="GFY90396.1"/>
    <property type="molecule type" value="Genomic_DNA"/>
</dbReference>
<dbReference type="OrthoDB" id="1935860at2759"/>
<gene>
    <name evidence="4" type="ORF">Acr_07g0005930</name>
</gene>
<sequence length="118" mass="12864">MQAVKDKLSDMKEMRKVKAEAKAEEKAEKELAKARVDIAHEIRLARVAEGEMDIHVAKAGQRAEREIAKHASNQPPHGTGHPNVGPTDDPTYGQHPNYPGGPTTTANTAVPPPRNNFI</sequence>
<dbReference type="AlphaFoldDB" id="A0A7J0EVY6"/>
<keyword evidence="5" id="KW-1185">Reference proteome</keyword>
<reference evidence="4 5" key="1">
    <citation type="submission" date="2019-07" db="EMBL/GenBank/DDBJ databases">
        <title>De Novo Assembly of kiwifruit Actinidia rufa.</title>
        <authorList>
            <person name="Sugita-Konishi S."/>
            <person name="Sato K."/>
            <person name="Mori E."/>
            <person name="Abe Y."/>
            <person name="Kisaki G."/>
            <person name="Hamano K."/>
            <person name="Suezawa K."/>
            <person name="Otani M."/>
            <person name="Fukuda T."/>
            <person name="Manabe T."/>
            <person name="Gomi K."/>
            <person name="Tabuchi M."/>
            <person name="Akimitsu K."/>
            <person name="Kataoka I."/>
        </authorList>
    </citation>
    <scope>NUCLEOTIDE SEQUENCE [LARGE SCALE GENOMIC DNA]</scope>
    <source>
        <strain evidence="5">cv. Fuchu</strain>
    </source>
</reference>
<accession>A0A7J0EVY6</accession>
<dbReference type="InterPro" id="IPR005513">
    <property type="entry name" value="LEA_1"/>
</dbReference>
<evidence type="ECO:0000256" key="2">
    <source>
        <dbReference type="SAM" id="Coils"/>
    </source>
</evidence>
<organism evidence="4 5">
    <name type="scientific">Actinidia rufa</name>
    <dbReference type="NCBI Taxonomy" id="165716"/>
    <lineage>
        <taxon>Eukaryota</taxon>
        <taxon>Viridiplantae</taxon>
        <taxon>Streptophyta</taxon>
        <taxon>Embryophyta</taxon>
        <taxon>Tracheophyta</taxon>
        <taxon>Spermatophyta</taxon>
        <taxon>Magnoliopsida</taxon>
        <taxon>eudicotyledons</taxon>
        <taxon>Gunneridae</taxon>
        <taxon>Pentapetalae</taxon>
        <taxon>asterids</taxon>
        <taxon>Ericales</taxon>
        <taxon>Actinidiaceae</taxon>
        <taxon>Actinidia</taxon>
    </lineage>
</organism>
<comment type="similarity">
    <text evidence="1">Belongs to the LEA type 1 family.</text>
</comment>
<evidence type="ECO:0000256" key="1">
    <source>
        <dbReference type="ARBA" id="ARBA00010975"/>
    </source>
</evidence>
<name>A0A7J0EVY6_9ERIC</name>
<feature type="region of interest" description="Disordered" evidence="3">
    <location>
        <begin position="60"/>
        <end position="118"/>
    </location>
</feature>
<feature type="compositionally biased region" description="Basic and acidic residues" evidence="3">
    <location>
        <begin position="60"/>
        <end position="69"/>
    </location>
</feature>
<dbReference type="Proteomes" id="UP000585474">
    <property type="component" value="Unassembled WGS sequence"/>
</dbReference>
<evidence type="ECO:0000313" key="5">
    <source>
        <dbReference type="Proteomes" id="UP000585474"/>
    </source>
</evidence>
<keyword evidence="2" id="KW-0175">Coiled coil</keyword>
<comment type="caution">
    <text evidence="4">The sequence shown here is derived from an EMBL/GenBank/DDBJ whole genome shotgun (WGS) entry which is preliminary data.</text>
</comment>
<dbReference type="PANTHER" id="PTHR33493:SF3">
    <property type="entry name" value="LATE EMBRYOGENESIS ABUNDANT PROTEIN, LEA_1 SUBGROUP"/>
    <property type="match status" value="1"/>
</dbReference>
<dbReference type="Pfam" id="PF03760">
    <property type="entry name" value="LEA_1"/>
    <property type="match status" value="1"/>
</dbReference>
<feature type="coiled-coil region" evidence="2">
    <location>
        <begin position="4"/>
        <end position="37"/>
    </location>
</feature>
<evidence type="ECO:0000256" key="3">
    <source>
        <dbReference type="SAM" id="MobiDB-lite"/>
    </source>
</evidence>